<evidence type="ECO:0000313" key="3">
    <source>
        <dbReference type="Proteomes" id="UP000196581"/>
    </source>
</evidence>
<dbReference type="CDD" id="cd05243">
    <property type="entry name" value="SDR_a5"/>
    <property type="match status" value="1"/>
</dbReference>
<keyword evidence="3" id="KW-1185">Reference proteome</keyword>
<feature type="domain" description="NAD(P)-binding" evidence="1">
    <location>
        <begin position="10"/>
        <end position="203"/>
    </location>
</feature>
<protein>
    <submittedName>
        <fullName evidence="2">Oxidoreductase ylbE</fullName>
    </submittedName>
</protein>
<accession>A0A1X6X0X0</accession>
<organism evidence="2 3">
    <name type="scientific">Brevibacterium yomogidense</name>
    <dbReference type="NCBI Taxonomy" id="946573"/>
    <lineage>
        <taxon>Bacteria</taxon>
        <taxon>Bacillati</taxon>
        <taxon>Actinomycetota</taxon>
        <taxon>Actinomycetes</taxon>
        <taxon>Micrococcales</taxon>
        <taxon>Brevibacteriaceae</taxon>
        <taxon>Brevibacterium</taxon>
    </lineage>
</organism>
<reference evidence="3" key="1">
    <citation type="submission" date="2017-02" db="EMBL/GenBank/DDBJ databases">
        <authorList>
            <person name="Dridi B."/>
        </authorList>
    </citation>
    <scope>NUCLEOTIDE SEQUENCE [LARGE SCALE GENOMIC DNA]</scope>
    <source>
        <strain evidence="3">B Co 03.10</strain>
    </source>
</reference>
<name>A0A1X6X0X0_9MICO</name>
<proteinExistence type="predicted"/>
<dbReference type="RefSeq" id="WP_087004501.1">
    <property type="nucleotide sequence ID" value="NZ_FWFF01000003.1"/>
</dbReference>
<dbReference type="PANTHER" id="PTHR15020:SF50">
    <property type="entry name" value="UPF0659 PROTEIN YMR090W"/>
    <property type="match status" value="1"/>
</dbReference>
<dbReference type="EMBL" id="FWFF01000003">
    <property type="protein sequence ID" value="SLM92109.1"/>
    <property type="molecule type" value="Genomic_DNA"/>
</dbReference>
<dbReference type="InterPro" id="IPR036291">
    <property type="entry name" value="NAD(P)-bd_dom_sf"/>
</dbReference>
<evidence type="ECO:0000259" key="1">
    <source>
        <dbReference type="Pfam" id="PF13460"/>
    </source>
</evidence>
<dbReference type="Pfam" id="PF13460">
    <property type="entry name" value="NAD_binding_10"/>
    <property type="match status" value="1"/>
</dbReference>
<dbReference type="PANTHER" id="PTHR15020">
    <property type="entry name" value="FLAVIN REDUCTASE-RELATED"/>
    <property type="match status" value="1"/>
</dbReference>
<gene>
    <name evidence="2" type="ORF">FM105_02945</name>
</gene>
<evidence type="ECO:0000313" key="2">
    <source>
        <dbReference type="EMBL" id="SLM92109.1"/>
    </source>
</evidence>
<dbReference type="InterPro" id="IPR016040">
    <property type="entry name" value="NAD(P)-bd_dom"/>
</dbReference>
<dbReference type="Gene3D" id="3.40.50.720">
    <property type="entry name" value="NAD(P)-binding Rossmann-like Domain"/>
    <property type="match status" value="1"/>
</dbReference>
<dbReference type="SUPFAM" id="SSF51735">
    <property type="entry name" value="NAD(P)-binding Rossmann-fold domains"/>
    <property type="match status" value="1"/>
</dbReference>
<sequence length="225" mass="23563">MADKKAVIIGAHGKIALLAAPRLVDAGYDVDGLIRNPDHAVDVRASGANPVELSLEDASVDDLAKAFDGADAVVFSAGAGGGNPDRTKAVDHKGAVRAIDAAVQAGVTRFIMVSFATALVSKDTVDPEEPFYTYAKAKHDADEHLRSTDLDYTILGPGKLTLEPASEKIVVADKDGRIDDQDVEAADTSRDNVAVVIAHVLKSNVGVRQTVNFYDGDTPVADAIS</sequence>
<dbReference type="AlphaFoldDB" id="A0A1X6X0X0"/>
<dbReference type="Proteomes" id="UP000196581">
    <property type="component" value="Unassembled WGS sequence"/>
</dbReference>